<accession>A0A8X6NKW2</accession>
<gene>
    <name evidence="2" type="ORF">NPIL_662331</name>
</gene>
<evidence type="ECO:0000313" key="2">
    <source>
        <dbReference type="EMBL" id="GFT21008.1"/>
    </source>
</evidence>
<name>A0A8X6NKW2_NEPPI</name>
<keyword evidence="3" id="KW-1185">Reference proteome</keyword>
<reference evidence="2" key="1">
    <citation type="submission" date="2020-08" db="EMBL/GenBank/DDBJ databases">
        <title>Multicomponent nature underlies the extraordinary mechanical properties of spider dragline silk.</title>
        <authorList>
            <person name="Kono N."/>
            <person name="Nakamura H."/>
            <person name="Mori M."/>
            <person name="Yoshida Y."/>
            <person name="Ohtoshi R."/>
            <person name="Malay A.D."/>
            <person name="Moran D.A.P."/>
            <person name="Tomita M."/>
            <person name="Numata K."/>
            <person name="Arakawa K."/>
        </authorList>
    </citation>
    <scope>NUCLEOTIDE SEQUENCE</scope>
</reference>
<dbReference type="AlphaFoldDB" id="A0A8X6NKW2"/>
<organism evidence="2 3">
    <name type="scientific">Nephila pilipes</name>
    <name type="common">Giant wood spider</name>
    <name type="synonym">Nephila maculata</name>
    <dbReference type="NCBI Taxonomy" id="299642"/>
    <lineage>
        <taxon>Eukaryota</taxon>
        <taxon>Metazoa</taxon>
        <taxon>Ecdysozoa</taxon>
        <taxon>Arthropoda</taxon>
        <taxon>Chelicerata</taxon>
        <taxon>Arachnida</taxon>
        <taxon>Araneae</taxon>
        <taxon>Araneomorphae</taxon>
        <taxon>Entelegynae</taxon>
        <taxon>Araneoidea</taxon>
        <taxon>Nephilidae</taxon>
        <taxon>Nephila</taxon>
    </lineage>
</organism>
<feature type="region of interest" description="Disordered" evidence="1">
    <location>
        <begin position="29"/>
        <end position="62"/>
    </location>
</feature>
<evidence type="ECO:0000256" key="1">
    <source>
        <dbReference type="SAM" id="MobiDB-lite"/>
    </source>
</evidence>
<proteinExistence type="predicted"/>
<protein>
    <submittedName>
        <fullName evidence="2">Uncharacterized protein</fullName>
    </submittedName>
</protein>
<dbReference type="EMBL" id="BMAW01059403">
    <property type="protein sequence ID" value="GFT21008.1"/>
    <property type="molecule type" value="Genomic_DNA"/>
</dbReference>
<evidence type="ECO:0000313" key="3">
    <source>
        <dbReference type="Proteomes" id="UP000887013"/>
    </source>
</evidence>
<dbReference type="Proteomes" id="UP000887013">
    <property type="component" value="Unassembled WGS sequence"/>
</dbReference>
<sequence>MRRHCQLPSSQRQQLKSGFHIFLTVQEASSFTSSSTNKELSPYLGPSEPKPLPANNEDFNFNPPEDRTFLEARWFRDHFTSQTAWSGVFRPWQMSPF</sequence>
<comment type="caution">
    <text evidence="2">The sequence shown here is derived from an EMBL/GenBank/DDBJ whole genome shotgun (WGS) entry which is preliminary data.</text>
</comment>
<feature type="compositionally biased region" description="Polar residues" evidence="1">
    <location>
        <begin position="29"/>
        <end position="39"/>
    </location>
</feature>